<dbReference type="InterPro" id="IPR003130">
    <property type="entry name" value="GED"/>
</dbReference>
<dbReference type="Proteomes" id="UP000800200">
    <property type="component" value="Unassembled WGS sequence"/>
</dbReference>
<dbReference type="EMBL" id="ML994621">
    <property type="protein sequence ID" value="KAF2189274.1"/>
    <property type="molecule type" value="Genomic_DNA"/>
</dbReference>
<sequence length="603" mass="68687">MAEDDRPGLANQALLNKIDKLRELNAKSIELPQLVVVGDQSSGKSSVLESLTGFSFPQAPGLCTRYATLISCRRAPEKHVTVSIIPWSDADEAVEGRLRAFKHSISNLTNEALVRIIEEANKVMGIRMTADDTEPSLQTFSEDILKIEINGPEQEHFTVIDVPGIFRVPSPPLTTDSDVALVRNMVQNADPDGMRTMGVLTKPDLVTEIATQDAIKDLILGKQNQLRLGYCVIKNRSADDQHKLESIGPSRTEQSSQRIFLRKMASKFQAITQCALNKYYDSEIIFTEVPSLKLITKITKMNEKFANDFWRKGHKRHFSPNWDDEGEKIYKLTENNDNSMPFEDLLQNYPELHDIIDTDKYYCLKLKAFNDDSIMDHIERVYQSNRGPELGTFSGSILAATFREQSEKWELLVLTHVSKSIALLWETVLVDELRKAYVRAMEQARFLLRIEREGRPSTYNHYFNSEVQKKRQDRMTAAIADKTNTHYTADDGPIDVVPATRLRTFVVNKDNTQQVREDILDILASYYKVSRKCFVDVICKQVISHFLLEGDESPQIFRPELVMGLDDEQLETIAGEDEETKRQRSMLESEIKSLEAAMKVLRG</sequence>
<dbReference type="InterPro" id="IPR001401">
    <property type="entry name" value="Dynamin_GTPase"/>
</dbReference>
<dbReference type="PROSITE" id="PS51388">
    <property type="entry name" value="GED"/>
    <property type="match status" value="1"/>
</dbReference>
<dbReference type="SUPFAM" id="SSF52540">
    <property type="entry name" value="P-loop containing nucleoside triphosphate hydrolases"/>
    <property type="match status" value="1"/>
</dbReference>
<gene>
    <name evidence="2" type="ORF">K469DRAFT_737160</name>
</gene>
<dbReference type="Pfam" id="PF02212">
    <property type="entry name" value="GED"/>
    <property type="match status" value="1"/>
</dbReference>
<dbReference type="GO" id="GO:0000266">
    <property type="term" value="P:mitochondrial fission"/>
    <property type="evidence" value="ECO:0007669"/>
    <property type="project" value="TreeGrafter"/>
</dbReference>
<dbReference type="InterPro" id="IPR027417">
    <property type="entry name" value="P-loop_NTPase"/>
</dbReference>
<dbReference type="PRINTS" id="PR00195">
    <property type="entry name" value="DYNAMIN"/>
</dbReference>
<dbReference type="GO" id="GO:0005525">
    <property type="term" value="F:GTP binding"/>
    <property type="evidence" value="ECO:0007669"/>
    <property type="project" value="InterPro"/>
</dbReference>
<dbReference type="GO" id="GO:0048312">
    <property type="term" value="P:intracellular distribution of mitochondria"/>
    <property type="evidence" value="ECO:0007669"/>
    <property type="project" value="TreeGrafter"/>
</dbReference>
<evidence type="ECO:0000313" key="2">
    <source>
        <dbReference type="EMBL" id="KAF2189274.1"/>
    </source>
</evidence>
<dbReference type="OrthoDB" id="415706at2759"/>
<dbReference type="GO" id="GO:0006897">
    <property type="term" value="P:endocytosis"/>
    <property type="evidence" value="ECO:0007669"/>
    <property type="project" value="TreeGrafter"/>
</dbReference>
<proteinExistence type="predicted"/>
<protein>
    <recommendedName>
        <fullName evidence="1">GED domain-containing protein</fullName>
    </recommendedName>
</protein>
<dbReference type="PANTHER" id="PTHR11566:SF215">
    <property type="entry name" value="DYNAMIN GTPASE"/>
    <property type="match status" value="1"/>
</dbReference>
<dbReference type="GO" id="GO:0008017">
    <property type="term" value="F:microtubule binding"/>
    <property type="evidence" value="ECO:0007669"/>
    <property type="project" value="TreeGrafter"/>
</dbReference>
<dbReference type="InterPro" id="IPR022812">
    <property type="entry name" value="Dynamin"/>
</dbReference>
<dbReference type="CDD" id="cd08771">
    <property type="entry name" value="DLP_1"/>
    <property type="match status" value="1"/>
</dbReference>
<dbReference type="AlphaFoldDB" id="A0A6A6EBZ5"/>
<evidence type="ECO:0000259" key="1">
    <source>
        <dbReference type="PROSITE" id="PS51388"/>
    </source>
</evidence>
<organism evidence="2 3">
    <name type="scientific">Zopfia rhizophila CBS 207.26</name>
    <dbReference type="NCBI Taxonomy" id="1314779"/>
    <lineage>
        <taxon>Eukaryota</taxon>
        <taxon>Fungi</taxon>
        <taxon>Dikarya</taxon>
        <taxon>Ascomycota</taxon>
        <taxon>Pezizomycotina</taxon>
        <taxon>Dothideomycetes</taxon>
        <taxon>Dothideomycetes incertae sedis</taxon>
        <taxon>Zopfiaceae</taxon>
        <taxon>Zopfia</taxon>
    </lineage>
</organism>
<dbReference type="GO" id="GO:0003924">
    <property type="term" value="F:GTPase activity"/>
    <property type="evidence" value="ECO:0007669"/>
    <property type="project" value="InterPro"/>
</dbReference>
<dbReference type="PANTHER" id="PTHR11566">
    <property type="entry name" value="DYNAMIN"/>
    <property type="match status" value="1"/>
</dbReference>
<feature type="domain" description="GED" evidence="1">
    <location>
        <begin position="516"/>
        <end position="603"/>
    </location>
</feature>
<name>A0A6A6EBZ5_9PEZI</name>
<dbReference type="Pfam" id="PF00350">
    <property type="entry name" value="Dynamin_N"/>
    <property type="match status" value="1"/>
</dbReference>
<evidence type="ECO:0000313" key="3">
    <source>
        <dbReference type="Proteomes" id="UP000800200"/>
    </source>
</evidence>
<dbReference type="SMART" id="SM00053">
    <property type="entry name" value="DYNc"/>
    <property type="match status" value="1"/>
</dbReference>
<dbReference type="InterPro" id="IPR045063">
    <property type="entry name" value="Dynamin_N"/>
</dbReference>
<keyword evidence="3" id="KW-1185">Reference proteome</keyword>
<accession>A0A6A6EBZ5</accession>
<dbReference type="GO" id="GO:0016559">
    <property type="term" value="P:peroxisome fission"/>
    <property type="evidence" value="ECO:0007669"/>
    <property type="project" value="TreeGrafter"/>
</dbReference>
<dbReference type="GO" id="GO:0016020">
    <property type="term" value="C:membrane"/>
    <property type="evidence" value="ECO:0007669"/>
    <property type="project" value="TreeGrafter"/>
</dbReference>
<dbReference type="GO" id="GO:0005874">
    <property type="term" value="C:microtubule"/>
    <property type="evidence" value="ECO:0007669"/>
    <property type="project" value="TreeGrafter"/>
</dbReference>
<reference evidence="2" key="1">
    <citation type="journal article" date="2020" name="Stud. Mycol.">
        <title>101 Dothideomycetes genomes: a test case for predicting lifestyles and emergence of pathogens.</title>
        <authorList>
            <person name="Haridas S."/>
            <person name="Albert R."/>
            <person name="Binder M."/>
            <person name="Bloem J."/>
            <person name="Labutti K."/>
            <person name="Salamov A."/>
            <person name="Andreopoulos B."/>
            <person name="Baker S."/>
            <person name="Barry K."/>
            <person name="Bills G."/>
            <person name="Bluhm B."/>
            <person name="Cannon C."/>
            <person name="Castanera R."/>
            <person name="Culley D."/>
            <person name="Daum C."/>
            <person name="Ezra D."/>
            <person name="Gonzalez J."/>
            <person name="Henrissat B."/>
            <person name="Kuo A."/>
            <person name="Liang C."/>
            <person name="Lipzen A."/>
            <person name="Lutzoni F."/>
            <person name="Magnuson J."/>
            <person name="Mondo S."/>
            <person name="Nolan M."/>
            <person name="Ohm R."/>
            <person name="Pangilinan J."/>
            <person name="Park H.-J."/>
            <person name="Ramirez L."/>
            <person name="Alfaro M."/>
            <person name="Sun H."/>
            <person name="Tritt A."/>
            <person name="Yoshinaga Y."/>
            <person name="Zwiers L.-H."/>
            <person name="Turgeon B."/>
            <person name="Goodwin S."/>
            <person name="Spatafora J."/>
            <person name="Crous P."/>
            <person name="Grigoriev I."/>
        </authorList>
    </citation>
    <scope>NUCLEOTIDE SEQUENCE</scope>
    <source>
        <strain evidence="2">CBS 207.26</strain>
    </source>
</reference>
<dbReference type="Gene3D" id="3.40.50.300">
    <property type="entry name" value="P-loop containing nucleotide triphosphate hydrolases"/>
    <property type="match status" value="1"/>
</dbReference>
<dbReference type="GO" id="GO:0005739">
    <property type="term" value="C:mitochondrion"/>
    <property type="evidence" value="ECO:0007669"/>
    <property type="project" value="TreeGrafter"/>
</dbReference>
<dbReference type="InterPro" id="IPR020850">
    <property type="entry name" value="GED_dom"/>
</dbReference>